<dbReference type="AlphaFoldDB" id="A0A081C962"/>
<dbReference type="InterPro" id="IPR023753">
    <property type="entry name" value="FAD/NAD-binding_dom"/>
</dbReference>
<keyword evidence="5" id="KW-0274">FAD</keyword>
<organism evidence="10">
    <name type="scientific">Vecturithrix granuli</name>
    <dbReference type="NCBI Taxonomy" id="1499967"/>
    <lineage>
        <taxon>Bacteria</taxon>
        <taxon>Candidatus Moduliflexota</taxon>
        <taxon>Candidatus Vecturitrichia</taxon>
        <taxon>Candidatus Vecturitrichales</taxon>
        <taxon>Candidatus Vecturitrichaceae</taxon>
        <taxon>Candidatus Vecturithrix</taxon>
    </lineage>
</organism>
<keyword evidence="11" id="KW-1185">Reference proteome</keyword>
<evidence type="ECO:0000256" key="6">
    <source>
        <dbReference type="ARBA" id="ARBA00023002"/>
    </source>
</evidence>
<dbReference type="Pfam" id="PF14759">
    <property type="entry name" value="Reductase_C"/>
    <property type="match status" value="1"/>
</dbReference>
<evidence type="ECO:0000313" key="10">
    <source>
        <dbReference type="EMBL" id="GAK61117.1"/>
    </source>
</evidence>
<dbReference type="GO" id="GO:0051537">
    <property type="term" value="F:2 iron, 2 sulfur cluster binding"/>
    <property type="evidence" value="ECO:0007669"/>
    <property type="project" value="UniProtKB-KW"/>
</dbReference>
<dbReference type="STRING" id="1499967.U27_01015"/>
<evidence type="ECO:0000256" key="1">
    <source>
        <dbReference type="ARBA" id="ARBA00001974"/>
    </source>
</evidence>
<keyword evidence="2" id="KW-0285">Flavoprotein</keyword>
<dbReference type="InterPro" id="IPR016156">
    <property type="entry name" value="FAD/NAD-linked_Rdtase_dimer_sf"/>
</dbReference>
<sequence length="534" mass="59139">MEYKDVVVAKVSEIQPGDMKQIAVEGGEILLVNIDGQVSALGAHCTHYGAELAKGTLVGDTIVCPWHQACFCAKSGDLKEPPALNALPSYDVTIQGDDIVVKLPEKLKKSRIPDMASYNPQNDIRTFVIVGAGAAGNAAAQTLREDGFQGRIIMISHEPYLPYDRPNLDKAYLQGEAPKEWLPLRSEKFYQNRDIELMLSKTVIKVDVTTKTITFQDQETLQYDKVLLATGGIPRRLDVPGADLPNVVTLRSLDDADALIHDCEHASRIVVIGASFIGLESAFSLKKRGLDVTVAAPEKVPFASIFGEEIGTMIQQSYVEQGIQFQLGKEIFAFEGQNYARAIVFRDGDQIEADLFLLGVGVIPNTGYLQGIDVQPDGSIQVDEYFQAAADVYAAGDIARFPDWRSFDKAQDKSRDGIRIEHWRTAEQQGRDAAHNMAGKQVANQSVPFFWSKQTDFNIRYVGYAKDWEEVILDGDLASKKFLAFYIKHGKVYAVAGAKRDQEMAAIHELMRLNKMPTPDELRGKPLNILDLVK</sequence>
<dbReference type="Proteomes" id="UP000030661">
    <property type="component" value="Unassembled WGS sequence"/>
</dbReference>
<dbReference type="PANTHER" id="PTHR43557:SF2">
    <property type="entry name" value="RIESKE DOMAIN-CONTAINING PROTEIN-RELATED"/>
    <property type="match status" value="1"/>
</dbReference>
<reference evidence="10" key="1">
    <citation type="journal article" date="2015" name="PeerJ">
        <title>First genomic representation of candidate bacterial phylum KSB3 points to enhanced environmental sensing as a trigger of wastewater bulking.</title>
        <authorList>
            <person name="Sekiguchi Y."/>
            <person name="Ohashi A."/>
            <person name="Parks D.H."/>
            <person name="Yamauchi T."/>
            <person name="Tyson G.W."/>
            <person name="Hugenholtz P."/>
        </authorList>
    </citation>
    <scope>NUCLEOTIDE SEQUENCE [LARGE SCALE GENOMIC DNA]</scope>
</reference>
<dbReference type="GO" id="GO:0005737">
    <property type="term" value="C:cytoplasm"/>
    <property type="evidence" value="ECO:0007669"/>
    <property type="project" value="TreeGrafter"/>
</dbReference>
<keyword evidence="6" id="KW-0560">Oxidoreductase</keyword>
<evidence type="ECO:0000256" key="4">
    <source>
        <dbReference type="ARBA" id="ARBA00022723"/>
    </source>
</evidence>
<evidence type="ECO:0000259" key="9">
    <source>
        <dbReference type="PROSITE" id="PS51296"/>
    </source>
</evidence>
<gene>
    <name evidence="10" type="ORF">U27_01015</name>
</gene>
<dbReference type="PRINTS" id="PR00368">
    <property type="entry name" value="FADPNR"/>
</dbReference>
<dbReference type="GO" id="GO:0016651">
    <property type="term" value="F:oxidoreductase activity, acting on NAD(P)H"/>
    <property type="evidence" value="ECO:0007669"/>
    <property type="project" value="TreeGrafter"/>
</dbReference>
<evidence type="ECO:0000256" key="2">
    <source>
        <dbReference type="ARBA" id="ARBA00022630"/>
    </source>
</evidence>
<dbReference type="Gene3D" id="3.30.390.30">
    <property type="match status" value="1"/>
</dbReference>
<evidence type="ECO:0000256" key="5">
    <source>
        <dbReference type="ARBA" id="ARBA00022827"/>
    </source>
</evidence>
<dbReference type="Pfam" id="PF00355">
    <property type="entry name" value="Rieske"/>
    <property type="match status" value="1"/>
</dbReference>
<name>A0A081C962_VECG1</name>
<comment type="cofactor">
    <cofactor evidence="1">
        <name>FAD</name>
        <dbReference type="ChEBI" id="CHEBI:57692"/>
    </cofactor>
</comment>
<dbReference type="SUPFAM" id="SSF50022">
    <property type="entry name" value="ISP domain"/>
    <property type="match status" value="1"/>
</dbReference>
<keyword evidence="3" id="KW-0001">2Fe-2S</keyword>
<dbReference type="InterPro" id="IPR017941">
    <property type="entry name" value="Rieske_2Fe-2S"/>
</dbReference>
<keyword evidence="4" id="KW-0479">Metal-binding</keyword>
<dbReference type="PANTHER" id="PTHR43557">
    <property type="entry name" value="APOPTOSIS-INDUCING FACTOR 1"/>
    <property type="match status" value="1"/>
</dbReference>
<dbReference type="Gene3D" id="3.50.50.60">
    <property type="entry name" value="FAD/NAD(P)-binding domain"/>
    <property type="match status" value="2"/>
</dbReference>
<evidence type="ECO:0000313" key="11">
    <source>
        <dbReference type="Proteomes" id="UP000030661"/>
    </source>
</evidence>
<keyword evidence="8" id="KW-0411">Iron-sulfur</keyword>
<dbReference type="CDD" id="cd03478">
    <property type="entry name" value="Rieske_AIFL_N"/>
    <property type="match status" value="1"/>
</dbReference>
<dbReference type="eggNOG" id="COG0446">
    <property type="taxonomic scope" value="Bacteria"/>
</dbReference>
<dbReference type="InterPro" id="IPR036188">
    <property type="entry name" value="FAD/NAD-bd_sf"/>
</dbReference>
<dbReference type="EMBL" id="DF820477">
    <property type="protein sequence ID" value="GAK61117.1"/>
    <property type="molecule type" value="Genomic_DNA"/>
</dbReference>
<dbReference type="InterPro" id="IPR028202">
    <property type="entry name" value="Reductase_C"/>
</dbReference>
<dbReference type="InterPro" id="IPR036922">
    <property type="entry name" value="Rieske_2Fe-2S_sf"/>
</dbReference>
<evidence type="ECO:0000256" key="7">
    <source>
        <dbReference type="ARBA" id="ARBA00023004"/>
    </source>
</evidence>
<dbReference type="GO" id="GO:0046872">
    <property type="term" value="F:metal ion binding"/>
    <property type="evidence" value="ECO:0007669"/>
    <property type="project" value="UniProtKB-KW"/>
</dbReference>
<dbReference type="SUPFAM" id="SSF51905">
    <property type="entry name" value="FAD/NAD(P)-binding domain"/>
    <property type="match status" value="2"/>
</dbReference>
<accession>A0A081C962</accession>
<feature type="domain" description="Rieske" evidence="9">
    <location>
        <begin position="6"/>
        <end position="101"/>
    </location>
</feature>
<dbReference type="PROSITE" id="PS51296">
    <property type="entry name" value="RIESKE"/>
    <property type="match status" value="1"/>
</dbReference>
<protein>
    <submittedName>
        <fullName evidence="10">Uncharacterized NAD/FAD-dependent dehydrogenase</fullName>
    </submittedName>
</protein>
<dbReference type="eggNOG" id="COG2146">
    <property type="taxonomic scope" value="Bacteria"/>
</dbReference>
<keyword evidence="7" id="KW-0408">Iron</keyword>
<dbReference type="HOGENOM" id="CLU_003291_4_2_0"/>
<dbReference type="PRINTS" id="PR00411">
    <property type="entry name" value="PNDRDTASEI"/>
</dbReference>
<proteinExistence type="predicted"/>
<evidence type="ECO:0000256" key="8">
    <source>
        <dbReference type="ARBA" id="ARBA00023014"/>
    </source>
</evidence>
<dbReference type="Gene3D" id="2.102.10.10">
    <property type="entry name" value="Rieske [2Fe-2S] iron-sulphur domain"/>
    <property type="match status" value="1"/>
</dbReference>
<dbReference type="InterPro" id="IPR050446">
    <property type="entry name" value="FAD-oxidoreductase/Apoptosis"/>
</dbReference>
<dbReference type="SUPFAM" id="SSF55424">
    <property type="entry name" value="FAD/NAD-linked reductases, dimerisation (C-terminal) domain"/>
    <property type="match status" value="1"/>
</dbReference>
<dbReference type="Pfam" id="PF07992">
    <property type="entry name" value="Pyr_redox_2"/>
    <property type="match status" value="1"/>
</dbReference>
<evidence type="ECO:0000256" key="3">
    <source>
        <dbReference type="ARBA" id="ARBA00022714"/>
    </source>
</evidence>